<evidence type="ECO:0000256" key="1">
    <source>
        <dbReference type="ARBA" id="ARBA00006534"/>
    </source>
</evidence>
<evidence type="ECO:0008006" key="7">
    <source>
        <dbReference type="Google" id="ProtNLM"/>
    </source>
</evidence>
<sequence length="207" mass="23269">MKLLLTSAGLLNEKVKKKFINLLNKPAGQVKIIMFTFQRNDEEEYYVNLSVDGLTSLGIKNENSKIFDLADDKFVLSLTDFDLIYMAGGNTFDIMDKIRKLGLVEKIKDFVSKGGIYFGVSAGSVMAGPNINISSPWDENDIGLTDFAGFNFIDFAICPHYESKDDEIIKQRQKDLNVPVRLLKDDQAFLVKDREVTLVGKGEEIII</sequence>
<keyword evidence="2" id="KW-0645">Protease</keyword>
<comment type="caution">
    <text evidence="5">The sequence shown here is derived from an EMBL/GenBank/DDBJ whole genome shotgun (WGS) entry which is preliminary data.</text>
</comment>
<dbReference type="Pfam" id="PF03575">
    <property type="entry name" value="Peptidase_S51"/>
    <property type="match status" value="1"/>
</dbReference>
<protein>
    <recommendedName>
        <fullName evidence="7">Peptidase E</fullName>
    </recommendedName>
</protein>
<dbReference type="AlphaFoldDB" id="A0A1G1XRH4"/>
<dbReference type="InterPro" id="IPR029062">
    <property type="entry name" value="Class_I_gatase-like"/>
</dbReference>
<evidence type="ECO:0000256" key="2">
    <source>
        <dbReference type="ARBA" id="ARBA00022670"/>
    </source>
</evidence>
<dbReference type="GO" id="GO:0006508">
    <property type="term" value="P:proteolysis"/>
    <property type="evidence" value="ECO:0007669"/>
    <property type="project" value="UniProtKB-KW"/>
</dbReference>
<dbReference type="PANTHER" id="PTHR20842:SF0">
    <property type="entry name" value="ALPHA-ASPARTYL DIPEPTIDASE"/>
    <property type="match status" value="1"/>
</dbReference>
<evidence type="ECO:0000313" key="5">
    <source>
        <dbReference type="EMBL" id="OGY42200.1"/>
    </source>
</evidence>
<accession>A0A1G1XRH4</accession>
<reference evidence="5 6" key="1">
    <citation type="journal article" date="2016" name="Nat. Commun.">
        <title>Thousands of microbial genomes shed light on interconnected biogeochemical processes in an aquifer system.</title>
        <authorList>
            <person name="Anantharaman K."/>
            <person name="Brown C.T."/>
            <person name="Hug L.A."/>
            <person name="Sharon I."/>
            <person name="Castelle C.J."/>
            <person name="Probst A.J."/>
            <person name="Thomas B.C."/>
            <person name="Singh A."/>
            <person name="Wilkins M.J."/>
            <person name="Karaoz U."/>
            <person name="Brodie E.L."/>
            <person name="Williams K.H."/>
            <person name="Hubbard S.S."/>
            <person name="Banfield J.F."/>
        </authorList>
    </citation>
    <scope>NUCLEOTIDE SEQUENCE [LARGE SCALE GENOMIC DNA]</scope>
</reference>
<dbReference type="PANTHER" id="PTHR20842">
    <property type="entry name" value="PROTEASE S51 ALPHA-ASPARTYL DIPEPTIDASE"/>
    <property type="match status" value="1"/>
</dbReference>
<comment type="similarity">
    <text evidence="1">Belongs to the peptidase S51 family.</text>
</comment>
<evidence type="ECO:0000256" key="3">
    <source>
        <dbReference type="ARBA" id="ARBA00022801"/>
    </source>
</evidence>
<dbReference type="GO" id="GO:0008236">
    <property type="term" value="F:serine-type peptidase activity"/>
    <property type="evidence" value="ECO:0007669"/>
    <property type="project" value="UniProtKB-KW"/>
</dbReference>
<organism evidence="5 6">
    <name type="scientific">Candidatus Buchananbacteria bacterium RBG_13_39_9</name>
    <dbReference type="NCBI Taxonomy" id="1797531"/>
    <lineage>
        <taxon>Bacteria</taxon>
        <taxon>Candidatus Buchananiibacteriota</taxon>
    </lineage>
</organism>
<keyword evidence="3" id="KW-0378">Hydrolase</keyword>
<proteinExistence type="inferred from homology"/>
<dbReference type="SUPFAM" id="SSF52317">
    <property type="entry name" value="Class I glutamine amidotransferase-like"/>
    <property type="match status" value="1"/>
</dbReference>
<evidence type="ECO:0000256" key="4">
    <source>
        <dbReference type="ARBA" id="ARBA00022825"/>
    </source>
</evidence>
<keyword evidence="4" id="KW-0720">Serine protease</keyword>
<dbReference type="InterPro" id="IPR005320">
    <property type="entry name" value="Peptidase_S51"/>
</dbReference>
<dbReference type="Gene3D" id="3.40.50.880">
    <property type="match status" value="1"/>
</dbReference>
<gene>
    <name evidence="5" type="ORF">A2Y67_01615</name>
</gene>
<evidence type="ECO:0000313" key="6">
    <source>
        <dbReference type="Proteomes" id="UP000176260"/>
    </source>
</evidence>
<dbReference type="Proteomes" id="UP000176260">
    <property type="component" value="Unassembled WGS sequence"/>
</dbReference>
<name>A0A1G1XRH4_9BACT</name>
<dbReference type="EMBL" id="MHIA01000016">
    <property type="protein sequence ID" value="OGY42200.1"/>
    <property type="molecule type" value="Genomic_DNA"/>
</dbReference>